<dbReference type="PANTHER" id="PTHR47634">
    <property type="entry name" value="PROTEIN KINASE DOMAIN-CONTAINING PROTEIN-RELATED"/>
    <property type="match status" value="1"/>
</dbReference>
<evidence type="ECO:0000256" key="5">
    <source>
        <dbReference type="ARBA" id="ARBA00022777"/>
    </source>
</evidence>
<gene>
    <name evidence="12" type="ORF">MMYC01_208342</name>
</gene>
<dbReference type="GO" id="GO:0004674">
    <property type="term" value="F:protein serine/threonine kinase activity"/>
    <property type="evidence" value="ECO:0007669"/>
    <property type="project" value="UniProtKB-KW"/>
</dbReference>
<dbReference type="InterPro" id="IPR000719">
    <property type="entry name" value="Prot_kinase_dom"/>
</dbReference>
<reference evidence="12 13" key="1">
    <citation type="journal article" date="2016" name="Genome Announc.">
        <title>Genome Sequence of Madurella mycetomatis mm55, Isolated from a Human Mycetoma Case in Sudan.</title>
        <authorList>
            <person name="Smit S."/>
            <person name="Derks M.F."/>
            <person name="Bervoets S."/>
            <person name="Fahal A."/>
            <person name="van Leeuwen W."/>
            <person name="van Belkum A."/>
            <person name="van de Sande W.W."/>
        </authorList>
    </citation>
    <scope>NUCLEOTIDE SEQUENCE [LARGE SCALE GENOMIC DNA]</scope>
    <source>
        <strain evidence="13">mm55</strain>
    </source>
</reference>
<dbReference type="GO" id="GO:0005524">
    <property type="term" value="F:ATP binding"/>
    <property type="evidence" value="ECO:0007669"/>
    <property type="project" value="UniProtKB-UniRule"/>
</dbReference>
<dbReference type="SMART" id="SM00220">
    <property type="entry name" value="S_TKc"/>
    <property type="match status" value="1"/>
</dbReference>
<evidence type="ECO:0000313" key="13">
    <source>
        <dbReference type="Proteomes" id="UP000078237"/>
    </source>
</evidence>
<evidence type="ECO:0000256" key="10">
    <source>
        <dbReference type="RuleBase" id="RU000304"/>
    </source>
</evidence>
<dbReference type="VEuPathDB" id="FungiDB:MMYC01_208342"/>
<evidence type="ECO:0000259" key="11">
    <source>
        <dbReference type="PROSITE" id="PS50011"/>
    </source>
</evidence>
<dbReference type="PROSITE" id="PS50011">
    <property type="entry name" value="PROTEIN_KINASE_DOM"/>
    <property type="match status" value="1"/>
</dbReference>
<evidence type="ECO:0000256" key="6">
    <source>
        <dbReference type="ARBA" id="ARBA00022840"/>
    </source>
</evidence>
<dbReference type="InterPro" id="IPR017441">
    <property type="entry name" value="Protein_kinase_ATP_BS"/>
</dbReference>
<organism evidence="12 13">
    <name type="scientific">Madurella mycetomatis</name>
    <dbReference type="NCBI Taxonomy" id="100816"/>
    <lineage>
        <taxon>Eukaryota</taxon>
        <taxon>Fungi</taxon>
        <taxon>Dikarya</taxon>
        <taxon>Ascomycota</taxon>
        <taxon>Pezizomycotina</taxon>
        <taxon>Sordariomycetes</taxon>
        <taxon>Sordariomycetidae</taxon>
        <taxon>Sordariales</taxon>
        <taxon>Sordariales incertae sedis</taxon>
        <taxon>Madurella</taxon>
    </lineage>
</organism>
<dbReference type="OrthoDB" id="5979581at2759"/>
<dbReference type="PROSITE" id="PS00107">
    <property type="entry name" value="PROTEIN_KINASE_ATP"/>
    <property type="match status" value="1"/>
</dbReference>
<comment type="similarity">
    <text evidence="10">Belongs to the protein kinase superfamily.</text>
</comment>
<keyword evidence="6 9" id="KW-0067">ATP-binding</keyword>
<evidence type="ECO:0000256" key="8">
    <source>
        <dbReference type="ARBA" id="ARBA00048679"/>
    </source>
</evidence>
<dbReference type="EC" id="2.7.11.1" evidence="1"/>
<evidence type="ECO:0000256" key="7">
    <source>
        <dbReference type="ARBA" id="ARBA00047899"/>
    </source>
</evidence>
<evidence type="ECO:0000256" key="9">
    <source>
        <dbReference type="PROSITE-ProRule" id="PRU10141"/>
    </source>
</evidence>
<evidence type="ECO:0000256" key="2">
    <source>
        <dbReference type="ARBA" id="ARBA00022527"/>
    </source>
</evidence>
<accession>A0A175VTX8</accession>
<comment type="catalytic activity">
    <reaction evidence="8">
        <text>L-seryl-[protein] + ATP = O-phospho-L-seryl-[protein] + ADP + H(+)</text>
        <dbReference type="Rhea" id="RHEA:17989"/>
        <dbReference type="Rhea" id="RHEA-COMP:9863"/>
        <dbReference type="Rhea" id="RHEA-COMP:11604"/>
        <dbReference type="ChEBI" id="CHEBI:15378"/>
        <dbReference type="ChEBI" id="CHEBI:29999"/>
        <dbReference type="ChEBI" id="CHEBI:30616"/>
        <dbReference type="ChEBI" id="CHEBI:83421"/>
        <dbReference type="ChEBI" id="CHEBI:456216"/>
        <dbReference type="EC" id="2.7.11.1"/>
    </reaction>
</comment>
<keyword evidence="13" id="KW-1185">Reference proteome</keyword>
<evidence type="ECO:0000313" key="12">
    <source>
        <dbReference type="EMBL" id="KXX74976.1"/>
    </source>
</evidence>
<feature type="domain" description="Protein kinase" evidence="11">
    <location>
        <begin position="62"/>
        <end position="409"/>
    </location>
</feature>
<protein>
    <recommendedName>
        <fullName evidence="1">non-specific serine/threonine protein kinase</fullName>
        <ecNumber evidence="1">2.7.11.1</ecNumber>
    </recommendedName>
</protein>
<dbReference type="AlphaFoldDB" id="A0A175VTX8"/>
<evidence type="ECO:0000256" key="3">
    <source>
        <dbReference type="ARBA" id="ARBA00022679"/>
    </source>
</evidence>
<keyword evidence="5 12" id="KW-0418">Kinase</keyword>
<evidence type="ECO:0000256" key="4">
    <source>
        <dbReference type="ARBA" id="ARBA00022741"/>
    </source>
</evidence>
<evidence type="ECO:0000256" key="1">
    <source>
        <dbReference type="ARBA" id="ARBA00012513"/>
    </source>
</evidence>
<dbReference type="Proteomes" id="UP000078237">
    <property type="component" value="Unassembled WGS sequence"/>
</dbReference>
<sequence length="413" mass="47463">MASLFRWIPRLSRRPPSAPRVFSNSNFERISANYKVEEETFSDYLAARYYPVRIGEVFVSRYQVVGKLGYGAYSTVWLARDLIQHRHVALKVFIRSQAMGCNADHELSTYQHMARISSVSRHPGRKAVRTLLDSFKVIGPDGEHHCLVHPPLWESVKRFLERNPIGRLPAPVLGIVLQRLFMALDFLHTECHLIHTDLKIDNIMFGAEDYSIFQEFEQQELENPSPRKEVDGRFIYVSRRLSMPKNLGPPVLCDFGSVVSGDQVNDKDVQPNLYRAPEVILKMPWGYEIDIWNAGCMIWDMFEGGHMFSGRDPEHQTYRSRAHLASIIGLLGQPPPEFIARGSLKAKFFSEKGEFNAGIQIPPPRSLDEVETNLTGKDKESFLEFIRKMLQWVPEHRSTAKELLQDPWLKGQL</sequence>
<dbReference type="SUPFAM" id="SSF56112">
    <property type="entry name" value="Protein kinase-like (PK-like)"/>
    <property type="match status" value="1"/>
</dbReference>
<proteinExistence type="inferred from homology"/>
<dbReference type="PROSITE" id="PS00108">
    <property type="entry name" value="PROTEIN_KINASE_ST"/>
    <property type="match status" value="1"/>
</dbReference>
<dbReference type="STRING" id="100816.A0A175VTX8"/>
<dbReference type="Pfam" id="PF00069">
    <property type="entry name" value="Pkinase"/>
    <property type="match status" value="1"/>
</dbReference>
<dbReference type="PANTHER" id="PTHR47634:SF9">
    <property type="entry name" value="PROTEIN KINASE DOMAIN-CONTAINING PROTEIN-RELATED"/>
    <property type="match status" value="1"/>
</dbReference>
<name>A0A175VTX8_9PEZI</name>
<keyword evidence="3" id="KW-0808">Transferase</keyword>
<dbReference type="GO" id="GO:0000245">
    <property type="term" value="P:spliceosomal complex assembly"/>
    <property type="evidence" value="ECO:0007669"/>
    <property type="project" value="TreeGrafter"/>
</dbReference>
<keyword evidence="4 9" id="KW-0547">Nucleotide-binding</keyword>
<dbReference type="InterPro" id="IPR051334">
    <property type="entry name" value="SRPK"/>
</dbReference>
<dbReference type="Gene3D" id="3.30.200.20">
    <property type="entry name" value="Phosphorylase Kinase, domain 1"/>
    <property type="match status" value="1"/>
</dbReference>
<dbReference type="GO" id="GO:0050684">
    <property type="term" value="P:regulation of mRNA processing"/>
    <property type="evidence" value="ECO:0007669"/>
    <property type="project" value="TreeGrafter"/>
</dbReference>
<comment type="catalytic activity">
    <reaction evidence="7">
        <text>L-threonyl-[protein] + ATP = O-phospho-L-threonyl-[protein] + ADP + H(+)</text>
        <dbReference type="Rhea" id="RHEA:46608"/>
        <dbReference type="Rhea" id="RHEA-COMP:11060"/>
        <dbReference type="Rhea" id="RHEA-COMP:11605"/>
        <dbReference type="ChEBI" id="CHEBI:15378"/>
        <dbReference type="ChEBI" id="CHEBI:30013"/>
        <dbReference type="ChEBI" id="CHEBI:30616"/>
        <dbReference type="ChEBI" id="CHEBI:61977"/>
        <dbReference type="ChEBI" id="CHEBI:456216"/>
        <dbReference type="EC" id="2.7.11.1"/>
    </reaction>
</comment>
<dbReference type="InterPro" id="IPR008271">
    <property type="entry name" value="Ser/Thr_kinase_AS"/>
</dbReference>
<comment type="caution">
    <text evidence="12">The sequence shown here is derived from an EMBL/GenBank/DDBJ whole genome shotgun (WGS) entry which is preliminary data.</text>
</comment>
<dbReference type="Gene3D" id="1.10.510.10">
    <property type="entry name" value="Transferase(Phosphotransferase) domain 1"/>
    <property type="match status" value="1"/>
</dbReference>
<dbReference type="InterPro" id="IPR011009">
    <property type="entry name" value="Kinase-like_dom_sf"/>
</dbReference>
<feature type="binding site" evidence="9">
    <location>
        <position position="91"/>
    </location>
    <ligand>
        <name>ATP</name>
        <dbReference type="ChEBI" id="CHEBI:30616"/>
    </ligand>
</feature>
<keyword evidence="2 10" id="KW-0723">Serine/threonine-protein kinase</keyword>
<dbReference type="EMBL" id="LCTW02000304">
    <property type="protein sequence ID" value="KXX74976.1"/>
    <property type="molecule type" value="Genomic_DNA"/>
</dbReference>